<keyword evidence="4" id="KW-1185">Reference proteome</keyword>
<dbReference type="PANTHER" id="PTHR22939:SF129">
    <property type="entry name" value="SERINE PROTEASE HTRA2, MITOCHONDRIAL"/>
    <property type="match status" value="1"/>
</dbReference>
<dbReference type="InterPro" id="IPR009003">
    <property type="entry name" value="Peptidase_S1_PA"/>
</dbReference>
<dbReference type="PRINTS" id="PR00834">
    <property type="entry name" value="PROTEASES2C"/>
</dbReference>
<dbReference type="GO" id="GO:0004252">
    <property type="term" value="F:serine-type endopeptidase activity"/>
    <property type="evidence" value="ECO:0007669"/>
    <property type="project" value="InterPro"/>
</dbReference>
<dbReference type="EMBL" id="JAKLTY010000004">
    <property type="protein sequence ID" value="MCG2626491.1"/>
    <property type="molecule type" value="Genomic_DNA"/>
</dbReference>
<dbReference type="PANTHER" id="PTHR22939">
    <property type="entry name" value="SERINE PROTEASE FAMILY S1C HTRA-RELATED"/>
    <property type="match status" value="1"/>
</dbReference>
<dbReference type="InterPro" id="IPR001940">
    <property type="entry name" value="Peptidase_S1C"/>
</dbReference>
<dbReference type="Gene3D" id="2.40.10.120">
    <property type="match status" value="1"/>
</dbReference>
<dbReference type="EMBL" id="JAKLUA010000001">
    <property type="protein sequence ID" value="MCG2665776.1"/>
    <property type="molecule type" value="Genomic_DNA"/>
</dbReference>
<dbReference type="Proteomes" id="UP001139054">
    <property type="component" value="Unassembled WGS sequence"/>
</dbReference>
<dbReference type="AlphaFoldDB" id="A0A9X1U737"/>
<proteinExistence type="predicted"/>
<evidence type="ECO:0000313" key="2">
    <source>
        <dbReference type="EMBL" id="MCG2626491.1"/>
    </source>
</evidence>
<dbReference type="Proteomes" id="UP001139012">
    <property type="component" value="Unassembled WGS sequence"/>
</dbReference>
<reference evidence="2" key="1">
    <citation type="submission" date="2022-01" db="EMBL/GenBank/DDBJ databases">
        <title>Genome sequnece data of strain Bradyrhizobium sp. nov.</title>
        <authorList>
            <person name="Zhang J."/>
        </authorList>
    </citation>
    <scope>NUCLEOTIDE SEQUENCE</scope>
    <source>
        <strain evidence="3">WYCCWR 12774</strain>
        <strain evidence="2">WYCCWR 13023</strain>
    </source>
</reference>
<evidence type="ECO:0000313" key="4">
    <source>
        <dbReference type="Proteomes" id="UP001139012"/>
    </source>
</evidence>
<evidence type="ECO:0000256" key="1">
    <source>
        <dbReference type="SAM" id="SignalP"/>
    </source>
</evidence>
<dbReference type="RefSeq" id="WP_237862415.1">
    <property type="nucleotide sequence ID" value="NZ_JAKLTY010000004.1"/>
</dbReference>
<dbReference type="GO" id="GO:0042597">
    <property type="term" value="C:periplasmic space"/>
    <property type="evidence" value="ECO:0007669"/>
    <property type="project" value="TreeGrafter"/>
</dbReference>
<sequence>MPLCTFSRFLKSTIVSALSLALVLGSGVCRANEFDREQAETFSTMNLAPLVKRISPAVVGIRAWGLPSEPRIFDPEAGFPDPPTPREWQGAGVVVDALAGFIVTANHLVASASVVKAQLQDGRALDALVLVRSDRDDVALLRVAPDNLRAITLDYASALEVGAPVLAIGNPGDWGQSVTVGIVSALHRSCPGIANGDLIQSDVRVAQGSSGGALVNLQGKLIGVVLARRSGFAFAAPVDAVRRLFVAAQ</sequence>
<gene>
    <name evidence="3" type="ORF">L6637_02365</name>
    <name evidence="2" type="ORF">L6654_07630</name>
</gene>
<evidence type="ECO:0000313" key="3">
    <source>
        <dbReference type="EMBL" id="MCG2665776.1"/>
    </source>
</evidence>
<dbReference type="GO" id="GO:0006515">
    <property type="term" value="P:protein quality control for misfolded or incompletely synthesized proteins"/>
    <property type="evidence" value="ECO:0007669"/>
    <property type="project" value="TreeGrafter"/>
</dbReference>
<feature type="signal peptide" evidence="1">
    <location>
        <begin position="1"/>
        <end position="31"/>
    </location>
</feature>
<evidence type="ECO:0000313" key="5">
    <source>
        <dbReference type="Proteomes" id="UP001139054"/>
    </source>
</evidence>
<comment type="caution">
    <text evidence="2">The sequence shown here is derived from an EMBL/GenBank/DDBJ whole genome shotgun (WGS) entry which is preliminary data.</text>
</comment>
<name>A0A9X1U737_9BRAD</name>
<keyword evidence="1" id="KW-0732">Signal</keyword>
<dbReference type="SUPFAM" id="SSF50494">
    <property type="entry name" value="Trypsin-like serine proteases"/>
    <property type="match status" value="1"/>
</dbReference>
<protein>
    <submittedName>
        <fullName evidence="2">Trypsin-like peptidase domain-containing protein</fullName>
    </submittedName>
</protein>
<accession>A0A9X1U737</accession>
<organism evidence="2 5">
    <name type="scientific">Bradyrhizobium zhengyangense</name>
    <dbReference type="NCBI Taxonomy" id="2911009"/>
    <lineage>
        <taxon>Bacteria</taxon>
        <taxon>Pseudomonadati</taxon>
        <taxon>Pseudomonadota</taxon>
        <taxon>Alphaproteobacteria</taxon>
        <taxon>Hyphomicrobiales</taxon>
        <taxon>Nitrobacteraceae</taxon>
        <taxon>Bradyrhizobium</taxon>
    </lineage>
</organism>
<dbReference type="Pfam" id="PF13365">
    <property type="entry name" value="Trypsin_2"/>
    <property type="match status" value="1"/>
</dbReference>
<feature type="chain" id="PRO_5040731969" evidence="1">
    <location>
        <begin position="32"/>
        <end position="249"/>
    </location>
</feature>